<dbReference type="SMART" id="SM00913">
    <property type="entry name" value="IBN_N"/>
    <property type="match status" value="1"/>
</dbReference>
<name>A0A077WFJ6_9FUNG</name>
<evidence type="ECO:0000259" key="6">
    <source>
        <dbReference type="PROSITE" id="PS50166"/>
    </source>
</evidence>
<comment type="subcellular location">
    <subcellularLocation>
        <location evidence="1">Nucleus</location>
    </subcellularLocation>
</comment>
<feature type="domain" description="Importin N-terminal" evidence="6">
    <location>
        <begin position="68"/>
        <end position="113"/>
    </location>
</feature>
<reference evidence="7" key="1">
    <citation type="journal article" date="2014" name="Genome Announc.">
        <title>De novo whole-genome sequence and genome annotation of Lichtheimia ramosa.</title>
        <authorList>
            <person name="Linde J."/>
            <person name="Schwartze V."/>
            <person name="Binder U."/>
            <person name="Lass-Florl C."/>
            <person name="Voigt K."/>
            <person name="Horn F."/>
        </authorList>
    </citation>
    <scope>NUCLEOTIDE SEQUENCE</scope>
    <source>
        <strain evidence="7">JMRC FSU:6197</strain>
    </source>
</reference>
<evidence type="ECO:0000313" key="7">
    <source>
        <dbReference type="EMBL" id="CDS06396.1"/>
    </source>
</evidence>
<proteinExistence type="inferred from homology"/>
<dbReference type="AlphaFoldDB" id="A0A077WFJ6"/>
<accession>A0A077WFJ6</accession>
<evidence type="ECO:0000256" key="2">
    <source>
        <dbReference type="ARBA" id="ARBA00007991"/>
    </source>
</evidence>
<keyword evidence="5" id="KW-0539">Nucleus</keyword>
<dbReference type="PROSITE" id="PS50166">
    <property type="entry name" value="IMPORTIN_B_NT"/>
    <property type="match status" value="1"/>
</dbReference>
<dbReference type="InterPro" id="IPR011989">
    <property type="entry name" value="ARM-like"/>
</dbReference>
<protein>
    <recommendedName>
        <fullName evidence="6">Importin N-terminal domain-containing protein</fullName>
    </recommendedName>
</protein>
<evidence type="ECO:0000256" key="4">
    <source>
        <dbReference type="ARBA" id="ARBA00022927"/>
    </source>
</evidence>
<dbReference type="Gene3D" id="1.25.10.10">
    <property type="entry name" value="Leucine-rich Repeat Variant"/>
    <property type="match status" value="1"/>
</dbReference>
<dbReference type="PANTHER" id="PTHR10997:SF9">
    <property type="entry name" value="IMPORTIN-9"/>
    <property type="match status" value="1"/>
</dbReference>
<dbReference type="InterPro" id="IPR016024">
    <property type="entry name" value="ARM-type_fold"/>
</dbReference>
<keyword evidence="4" id="KW-0653">Protein transport</keyword>
<dbReference type="GO" id="GO:0005635">
    <property type="term" value="C:nuclear envelope"/>
    <property type="evidence" value="ECO:0007669"/>
    <property type="project" value="TreeGrafter"/>
</dbReference>
<dbReference type="Pfam" id="PF25018">
    <property type="entry name" value="HEAT_IPO9_c"/>
    <property type="match status" value="1"/>
</dbReference>
<comment type="similarity">
    <text evidence="2">Belongs to the importin beta family.</text>
</comment>
<dbReference type="GO" id="GO:0031267">
    <property type="term" value="F:small GTPase binding"/>
    <property type="evidence" value="ECO:0007669"/>
    <property type="project" value="InterPro"/>
</dbReference>
<sequence>MDQAVYETLLNVGNPDGTIRSAAEQRLKEFASSSPGNLARLTVSQDISIPQRQISFFYLPFSWISCLYLAAVTLKTYVTTHWSSRNEETFQGPEPLPECKNAVREIIVQGLADPESKIRVVSAYVVSKIAHDDFPEDWPNLLDIILSYLKANSADSVHGAMRVLLEMVKRDISIQQLPQIGPVLVPELYRIMTSDNLYSFRTRGRAVSIFDSCTQMLQTMRDDNPQAVDQFMAPILPQWMQAFHSILSHHVQGNAEKATAEYGLKMEVLKCIGNLSKEFSSFILESLPQFLEPVWNDLCSLKDRYVTEMVLESDGVGESFQDSDGSEIGFQVFLYSIFDFMLATCMKKTVRHLFVNNRAPTQLFEQMLYIIIVYLQITQEQEEIWLNDVNQYIADEDDYTYAYSARVACWDLLASLQDAFPDPFAAALQSAVQRHINESNAARAAGDNNWWKIQEASLCAVGRSADDIILGMKDEKRNVQFDIKSLFDHVIMDSMRATGFPFLQGRAFVIASELVEILPPELASNYVRVAVEALQTPDGSIPLKVSALRALNNYCRQLDVEYAAPYQVNIMECVCQLLPEATEETLMLLLQSLCAVIKIKPEVTAQYEHILTPAVLNTWKRFPTDSIIASYILDAVEGFAKNEHYAPALYGRCLPFLDSVFKTVSNQPVVMASAVDLLTAMIRYAKSPLPNEFTEQMFPIVMELGWNSTDEDILQSVQECLKQYIAKDCDHIIQWRDASGKSGLDYVIHFVARLLQSSTPSQSLFVGDLIITLIQKAGNNIAGVLPELLNAVLARLQSTDYQPFVQSLVMVFAHLIIQQQDTVYQFLCNTTVNGKGGLEILMQMWCDYFDSFSGYYSLKVSAIALSKVYLITDPRLQSLTVRGDIIADPNGGIVTRSKAKNRPEQYTAIPLHAKIIRLLVGDLANASATGAEFFNEDDNEGAYISDSEDGGALSKADFEFLSEMLAGTEDDDEENNEELKDDPIYQTDMRAYLLDFFRNCSAHNVNNFMELCQHHLPEAEKEILETELKK</sequence>
<evidence type="ECO:0000256" key="3">
    <source>
        <dbReference type="ARBA" id="ARBA00022448"/>
    </source>
</evidence>
<dbReference type="GO" id="GO:0005829">
    <property type="term" value="C:cytosol"/>
    <property type="evidence" value="ECO:0007669"/>
    <property type="project" value="TreeGrafter"/>
</dbReference>
<dbReference type="GO" id="GO:0006606">
    <property type="term" value="P:protein import into nucleus"/>
    <property type="evidence" value="ECO:0007669"/>
    <property type="project" value="TreeGrafter"/>
</dbReference>
<dbReference type="InterPro" id="IPR001494">
    <property type="entry name" value="Importin-beta_N"/>
</dbReference>
<dbReference type="InterPro" id="IPR058669">
    <property type="entry name" value="TPR_IPO7/11-like"/>
</dbReference>
<evidence type="ECO:0000256" key="5">
    <source>
        <dbReference type="ARBA" id="ARBA00023242"/>
    </source>
</evidence>
<keyword evidence="3" id="KW-0813">Transport</keyword>
<dbReference type="Pfam" id="PF25758">
    <property type="entry name" value="TPR_IPO11"/>
    <property type="match status" value="1"/>
</dbReference>
<organism evidence="7">
    <name type="scientific">Lichtheimia ramosa</name>
    <dbReference type="NCBI Taxonomy" id="688394"/>
    <lineage>
        <taxon>Eukaryota</taxon>
        <taxon>Fungi</taxon>
        <taxon>Fungi incertae sedis</taxon>
        <taxon>Mucoromycota</taxon>
        <taxon>Mucoromycotina</taxon>
        <taxon>Mucoromycetes</taxon>
        <taxon>Mucorales</taxon>
        <taxon>Lichtheimiaceae</taxon>
        <taxon>Lichtheimia</taxon>
    </lineage>
</organism>
<dbReference type="OrthoDB" id="431626at2759"/>
<evidence type="ECO:0000256" key="1">
    <source>
        <dbReference type="ARBA" id="ARBA00004123"/>
    </source>
</evidence>
<gene>
    <name evidence="7" type="ORF">LRAMOSA08924</name>
</gene>
<dbReference type="EMBL" id="LK023319">
    <property type="protein sequence ID" value="CDS06396.1"/>
    <property type="molecule type" value="Genomic_DNA"/>
</dbReference>
<dbReference type="InterPro" id="IPR056840">
    <property type="entry name" value="HEAT_IPO9_central"/>
</dbReference>
<dbReference type="SUPFAM" id="SSF48371">
    <property type="entry name" value="ARM repeat"/>
    <property type="match status" value="1"/>
</dbReference>
<dbReference type="PANTHER" id="PTHR10997">
    <property type="entry name" value="IMPORTIN-7, 8, 11"/>
    <property type="match status" value="1"/>
</dbReference>